<dbReference type="PROSITE" id="PS00411">
    <property type="entry name" value="KINESIN_MOTOR_1"/>
    <property type="match status" value="1"/>
</dbReference>
<feature type="coiled-coil region" evidence="7">
    <location>
        <begin position="603"/>
        <end position="784"/>
    </location>
</feature>
<dbReference type="InterPro" id="IPR036961">
    <property type="entry name" value="Kinesin_motor_dom_sf"/>
</dbReference>
<keyword evidence="11" id="KW-1185">Reference proteome</keyword>
<feature type="domain" description="Kinesin motor" evidence="9">
    <location>
        <begin position="122"/>
        <end position="464"/>
    </location>
</feature>
<gene>
    <name evidence="10" type="primary">SIP13</name>
    <name evidence="10" type="ORF">HDU87_005985</name>
</gene>
<feature type="region of interest" description="Disordered" evidence="8">
    <location>
        <begin position="24"/>
        <end position="118"/>
    </location>
</feature>
<evidence type="ECO:0000256" key="3">
    <source>
        <dbReference type="ARBA" id="ARBA00023054"/>
    </source>
</evidence>
<dbReference type="PANTHER" id="PTHR47968:SF75">
    <property type="entry name" value="CENTROMERE-ASSOCIATED PROTEIN E"/>
    <property type="match status" value="1"/>
</dbReference>
<organism evidence="10 11">
    <name type="scientific">Geranomyces variabilis</name>
    <dbReference type="NCBI Taxonomy" id="109894"/>
    <lineage>
        <taxon>Eukaryota</taxon>
        <taxon>Fungi</taxon>
        <taxon>Fungi incertae sedis</taxon>
        <taxon>Chytridiomycota</taxon>
        <taxon>Chytridiomycota incertae sedis</taxon>
        <taxon>Chytridiomycetes</taxon>
        <taxon>Spizellomycetales</taxon>
        <taxon>Powellomycetaceae</taxon>
        <taxon>Geranomyces</taxon>
    </lineage>
</organism>
<dbReference type="InterPro" id="IPR019821">
    <property type="entry name" value="Kinesin_motor_CS"/>
</dbReference>
<feature type="compositionally biased region" description="Polar residues" evidence="8">
    <location>
        <begin position="103"/>
        <end position="118"/>
    </location>
</feature>
<dbReference type="AlphaFoldDB" id="A0AAD5TSF7"/>
<dbReference type="PANTHER" id="PTHR47968">
    <property type="entry name" value="CENTROMERE PROTEIN E"/>
    <property type="match status" value="1"/>
</dbReference>
<dbReference type="SMART" id="SM00129">
    <property type="entry name" value="KISc"/>
    <property type="match status" value="1"/>
</dbReference>
<evidence type="ECO:0000256" key="8">
    <source>
        <dbReference type="SAM" id="MobiDB-lite"/>
    </source>
</evidence>
<evidence type="ECO:0000256" key="2">
    <source>
        <dbReference type="ARBA" id="ARBA00022840"/>
    </source>
</evidence>
<evidence type="ECO:0000256" key="1">
    <source>
        <dbReference type="ARBA" id="ARBA00022741"/>
    </source>
</evidence>
<dbReference type="InterPro" id="IPR027640">
    <property type="entry name" value="Kinesin-like_fam"/>
</dbReference>
<keyword evidence="4 5" id="KW-0505">Motor protein</keyword>
<evidence type="ECO:0000256" key="5">
    <source>
        <dbReference type="PROSITE-ProRule" id="PRU00283"/>
    </source>
</evidence>
<keyword evidence="2 5" id="KW-0067">ATP-binding</keyword>
<keyword evidence="6" id="KW-0493">Microtubule</keyword>
<evidence type="ECO:0000256" key="7">
    <source>
        <dbReference type="SAM" id="Coils"/>
    </source>
</evidence>
<evidence type="ECO:0000313" key="10">
    <source>
        <dbReference type="EMBL" id="KAJ3183869.1"/>
    </source>
</evidence>
<dbReference type="GO" id="GO:0007018">
    <property type="term" value="P:microtubule-based movement"/>
    <property type="evidence" value="ECO:0007669"/>
    <property type="project" value="InterPro"/>
</dbReference>
<feature type="coiled-coil region" evidence="7">
    <location>
        <begin position="473"/>
        <end position="533"/>
    </location>
</feature>
<dbReference type="GO" id="GO:0005524">
    <property type="term" value="F:ATP binding"/>
    <property type="evidence" value="ECO:0007669"/>
    <property type="project" value="UniProtKB-UniRule"/>
</dbReference>
<dbReference type="PRINTS" id="PR00380">
    <property type="entry name" value="KINESINHEAVY"/>
</dbReference>
<dbReference type="Gene3D" id="3.40.850.10">
    <property type="entry name" value="Kinesin motor domain"/>
    <property type="match status" value="1"/>
</dbReference>
<keyword evidence="1 5" id="KW-0547">Nucleotide-binding</keyword>
<dbReference type="GO" id="GO:0003777">
    <property type="term" value="F:microtubule motor activity"/>
    <property type="evidence" value="ECO:0007669"/>
    <property type="project" value="InterPro"/>
</dbReference>
<dbReference type="EMBL" id="JADGJQ010000005">
    <property type="protein sequence ID" value="KAJ3183869.1"/>
    <property type="molecule type" value="Genomic_DNA"/>
</dbReference>
<dbReference type="GO" id="GO:0008017">
    <property type="term" value="F:microtubule binding"/>
    <property type="evidence" value="ECO:0007669"/>
    <property type="project" value="InterPro"/>
</dbReference>
<evidence type="ECO:0000313" key="11">
    <source>
        <dbReference type="Proteomes" id="UP001212152"/>
    </source>
</evidence>
<dbReference type="Pfam" id="PF00225">
    <property type="entry name" value="Kinesin"/>
    <property type="match status" value="1"/>
</dbReference>
<proteinExistence type="inferred from homology"/>
<dbReference type="InterPro" id="IPR027417">
    <property type="entry name" value="P-loop_NTPase"/>
</dbReference>
<feature type="compositionally biased region" description="Low complexity" evidence="8">
    <location>
        <begin position="42"/>
        <end position="51"/>
    </location>
</feature>
<comment type="similarity">
    <text evidence="5 6">Belongs to the TRAFAC class myosin-kinesin ATPase superfamily. Kinesin family.</text>
</comment>
<dbReference type="GO" id="GO:0005874">
    <property type="term" value="C:microtubule"/>
    <property type="evidence" value="ECO:0007669"/>
    <property type="project" value="UniProtKB-KW"/>
</dbReference>
<evidence type="ECO:0000256" key="4">
    <source>
        <dbReference type="ARBA" id="ARBA00023175"/>
    </source>
</evidence>
<dbReference type="FunFam" id="3.40.850.10:FF:000170">
    <property type="entry name" value="Kinesin-like protein"/>
    <property type="match status" value="1"/>
</dbReference>
<dbReference type="InterPro" id="IPR001752">
    <property type="entry name" value="Kinesin_motor_dom"/>
</dbReference>
<keyword evidence="3 7" id="KW-0175">Coiled coil</keyword>
<feature type="binding site" evidence="5">
    <location>
        <begin position="209"/>
        <end position="216"/>
    </location>
    <ligand>
        <name>ATP</name>
        <dbReference type="ChEBI" id="CHEBI:30616"/>
    </ligand>
</feature>
<accession>A0AAD5TSF7</accession>
<feature type="compositionally biased region" description="Polar residues" evidence="8">
    <location>
        <begin position="817"/>
        <end position="829"/>
    </location>
</feature>
<feature type="compositionally biased region" description="Polar residues" evidence="8">
    <location>
        <begin position="77"/>
        <end position="91"/>
    </location>
</feature>
<reference evidence="10" key="1">
    <citation type="submission" date="2020-05" db="EMBL/GenBank/DDBJ databases">
        <title>Phylogenomic resolution of chytrid fungi.</title>
        <authorList>
            <person name="Stajich J.E."/>
            <person name="Amses K."/>
            <person name="Simmons R."/>
            <person name="Seto K."/>
            <person name="Myers J."/>
            <person name="Bonds A."/>
            <person name="Quandt C.A."/>
            <person name="Barry K."/>
            <person name="Liu P."/>
            <person name="Grigoriev I."/>
            <person name="Longcore J.E."/>
            <person name="James T.Y."/>
        </authorList>
    </citation>
    <scope>NUCLEOTIDE SEQUENCE</scope>
    <source>
        <strain evidence="10">JEL0379</strain>
    </source>
</reference>
<comment type="caution">
    <text evidence="10">The sequence shown here is derived from an EMBL/GenBank/DDBJ whole genome shotgun (WGS) entry which is preliminary data.</text>
</comment>
<name>A0AAD5TSF7_9FUNG</name>
<dbReference type="SUPFAM" id="SSF52540">
    <property type="entry name" value="P-loop containing nucleoside triphosphate hydrolases"/>
    <property type="match status" value="1"/>
</dbReference>
<evidence type="ECO:0000259" key="9">
    <source>
        <dbReference type="PROSITE" id="PS50067"/>
    </source>
</evidence>
<feature type="region of interest" description="Disordered" evidence="8">
    <location>
        <begin position="813"/>
        <end position="832"/>
    </location>
</feature>
<dbReference type="PROSITE" id="PS50067">
    <property type="entry name" value="KINESIN_MOTOR_2"/>
    <property type="match status" value="1"/>
</dbReference>
<sequence>MSMFSGLRMPSSFRFGSAAALAQGEELPPPVPDKQSVPSILPTPSSRLSPQPSSPIMPVGSPSPFSATPSRLARQASAASITPTRTASERNITGFFPSPGARTRSNSSATINGASPVSGNDACHVTVRMRPLTESEESQNNACVWEVSDEHNRITLNQDFADKNRKTASDYFFDAVQVGSDNKDLYEDSARDVVRAAMEGINGTVFAYGQTASGKTYSMMGVNEEPGVIPQAVEDIFTFIRDQSGDREFLLRVSYLEIYNETIRDLLSPEQNDLRIHEDRKRGVFVAPLKEEIVTSPKQVMRVIRKGEENRHFGATDYNEHSSRSHTIFQMVIESRERTASGAASPRIGGPGPPRPRGTVMISQLNLIDLAGSEKATTDVARRTEGAFINKSLLTLGTVISKLTDGKIATGSHIPYRDSKLTRILQSSLSGNARISVICTISPAGPNVEETQNTLKFASRVKKVTVHASANKIVDEKALLQKYKQEIDELRSQLSTTNELLEQERRQQQSGGLESERKKYEDLLVEAQIARTRSKERIDHLTRLILSSKTITSKHILDWSAPGDPSSARNSVMLEDGLLPTSPNMNRAPSSSASRQFADKGFLDRHIREIDARDEKIRAAENEINNLRAVLAVLKSSSDTDVVQTIDQYEKTGGQSIKSMRTTLSELDKAQRQKNELEVVCAGMEDQIKGLEEKLRAVGVNGSGGGGGGVEDLIDENRALKSTIKGLRFELDHRLGSASPDTAVANAKMLSQLESQAAEQQAVIAQQQSQNTQLQSEVESLTSELRHSHRTIATLRDSIRMLEVSSDMFVQAASRAHSPTNTQTSSGSAPSDVELALERERKLRAEEGRANVEKIASLEAELAMTKAELGAFGLVGAFGALGNGASSPP</sequence>
<evidence type="ECO:0000256" key="6">
    <source>
        <dbReference type="RuleBase" id="RU000394"/>
    </source>
</evidence>
<protein>
    <recommendedName>
        <fullName evidence="6">Kinesin-like protein</fullName>
    </recommendedName>
</protein>
<dbReference type="Proteomes" id="UP001212152">
    <property type="component" value="Unassembled WGS sequence"/>
</dbReference>
<dbReference type="CDD" id="cd01374">
    <property type="entry name" value="KISc_CENP_E"/>
    <property type="match status" value="1"/>
</dbReference>